<dbReference type="SUPFAM" id="SSF50346">
    <property type="entry name" value="PRC-barrel domain"/>
    <property type="match status" value="2"/>
</dbReference>
<organism evidence="2 3">
    <name type="scientific">Arcticibacter pallidicorallinus</name>
    <dbReference type="NCBI Taxonomy" id="1259464"/>
    <lineage>
        <taxon>Bacteria</taxon>
        <taxon>Pseudomonadati</taxon>
        <taxon>Bacteroidota</taxon>
        <taxon>Sphingobacteriia</taxon>
        <taxon>Sphingobacteriales</taxon>
        <taxon>Sphingobacteriaceae</taxon>
        <taxon>Arcticibacter</taxon>
    </lineage>
</organism>
<feature type="domain" description="PRC-barrel" evidence="1">
    <location>
        <begin position="14"/>
        <end position="76"/>
    </location>
</feature>
<dbReference type="InterPro" id="IPR011033">
    <property type="entry name" value="PRC_barrel-like_sf"/>
</dbReference>
<dbReference type="InterPro" id="IPR014747">
    <property type="entry name" value="Bac_photo_RC_H_C"/>
</dbReference>
<protein>
    <submittedName>
        <fullName evidence="2">PRC-barrel domain protein</fullName>
    </submittedName>
</protein>
<gene>
    <name evidence="2" type="ORF">B0I27_11385</name>
</gene>
<dbReference type="GO" id="GO:0030077">
    <property type="term" value="C:plasma membrane light-harvesting complex"/>
    <property type="evidence" value="ECO:0007669"/>
    <property type="project" value="InterPro"/>
</dbReference>
<keyword evidence="3" id="KW-1185">Reference proteome</keyword>
<dbReference type="OrthoDB" id="9793882at2"/>
<comment type="caution">
    <text evidence="2">The sequence shown here is derived from an EMBL/GenBank/DDBJ whole genome shotgun (WGS) entry which is preliminary data.</text>
</comment>
<evidence type="ECO:0000313" key="3">
    <source>
        <dbReference type="Proteomes" id="UP000238034"/>
    </source>
</evidence>
<dbReference type="Pfam" id="PF05239">
    <property type="entry name" value="PRC"/>
    <property type="match status" value="1"/>
</dbReference>
<accession>A0A2T0TT67</accession>
<dbReference type="Proteomes" id="UP000238034">
    <property type="component" value="Unassembled WGS sequence"/>
</dbReference>
<dbReference type="AlphaFoldDB" id="A0A2T0TT67"/>
<dbReference type="InterPro" id="IPR027275">
    <property type="entry name" value="PRC-brl_dom"/>
</dbReference>
<reference evidence="2 3" key="1">
    <citation type="submission" date="2018-03" db="EMBL/GenBank/DDBJ databases">
        <title>Genomic Encyclopedia of Type Strains, Phase III (KMG-III): the genomes of soil and plant-associated and newly described type strains.</title>
        <authorList>
            <person name="Whitman W."/>
        </authorList>
    </citation>
    <scope>NUCLEOTIDE SEQUENCE [LARGE SCALE GENOMIC DNA]</scope>
    <source>
        <strain evidence="2 3">CGMCC 1.9313</strain>
    </source>
</reference>
<dbReference type="EMBL" id="PVTH01000013">
    <property type="protein sequence ID" value="PRY48902.1"/>
    <property type="molecule type" value="Genomic_DNA"/>
</dbReference>
<sequence>MSYTKLERIVMLHSLHRLLGFSIGAIDGEIGHVKDFCFDDKTWTIRYLVVETGNWLFGRKVLISPVALLQPQWDKKVFPVNLTKEQVQSSPDVDLNHPLSLEQTEGLYSHYSWPYPEESGIGFMTTGMVGGVVAPGIPLDERISDELHHTTARGAEPHLHGIKHTTRYDVHATDGVIGEVADFLIDENWRITSIVIDTGTWFAGKKILADVSNVQRVEWETSAIYYNQSLELLKGSQEYHENIL</sequence>
<evidence type="ECO:0000259" key="1">
    <source>
        <dbReference type="Pfam" id="PF05239"/>
    </source>
</evidence>
<proteinExistence type="predicted"/>
<name>A0A2T0TT67_9SPHI</name>
<evidence type="ECO:0000313" key="2">
    <source>
        <dbReference type="EMBL" id="PRY48902.1"/>
    </source>
</evidence>
<dbReference type="GO" id="GO:0019684">
    <property type="term" value="P:photosynthesis, light reaction"/>
    <property type="evidence" value="ECO:0007669"/>
    <property type="project" value="InterPro"/>
</dbReference>
<dbReference type="Gene3D" id="3.90.50.10">
    <property type="entry name" value="Photosynthetic Reaction Center, subunit H, domain 2"/>
    <property type="match status" value="2"/>
</dbReference>